<evidence type="ECO:0000313" key="4">
    <source>
        <dbReference type="Proteomes" id="UP001230915"/>
    </source>
</evidence>
<organism evidence="3 4">
    <name type="scientific">Mesonia profundi</name>
    <dbReference type="NCBI Taxonomy" id="3070998"/>
    <lineage>
        <taxon>Bacteria</taxon>
        <taxon>Pseudomonadati</taxon>
        <taxon>Bacteroidota</taxon>
        <taxon>Flavobacteriia</taxon>
        <taxon>Flavobacteriales</taxon>
        <taxon>Flavobacteriaceae</taxon>
        <taxon>Mesonia</taxon>
    </lineage>
</organism>
<dbReference type="SUPFAM" id="SSF55961">
    <property type="entry name" value="Bet v1-like"/>
    <property type="match status" value="1"/>
</dbReference>
<evidence type="ECO:0000256" key="1">
    <source>
        <dbReference type="ARBA" id="ARBA00006817"/>
    </source>
</evidence>
<sequence length="151" mass="17697">MEQKVIQNTINIKATPSQIWDVLTLSEHTQKYMFGCKVASTWEEGALLKWEMMHEGKLITPVEGFILSIEKPWMLTYTVIDPYADYEHTIENHLHVTYYIQAINEEECELRISQYGFETVANGEQRYEEIYNDGRGWESIIQQIKQIAEAC</sequence>
<evidence type="ECO:0000259" key="2">
    <source>
        <dbReference type="Pfam" id="PF08327"/>
    </source>
</evidence>
<protein>
    <submittedName>
        <fullName evidence="3">SRPBCC domain-containing protein</fullName>
    </submittedName>
</protein>
<dbReference type="EMBL" id="JAVHUL010000008">
    <property type="protein sequence ID" value="MDQ7916878.1"/>
    <property type="molecule type" value="Genomic_DNA"/>
</dbReference>
<reference evidence="3 4" key="1">
    <citation type="submission" date="2023-08" db="EMBL/GenBank/DDBJ databases">
        <title>Mesonia sp. MT50, isolated from deep-sea sediment of the Mariana Trench.</title>
        <authorList>
            <person name="Fu H."/>
        </authorList>
    </citation>
    <scope>NUCLEOTIDE SEQUENCE [LARGE SCALE GENOMIC DNA]</scope>
    <source>
        <strain evidence="3 4">MT50</strain>
    </source>
</reference>
<proteinExistence type="inferred from homology"/>
<name>A0ABU0ZZJ1_9FLAO</name>
<dbReference type="Proteomes" id="UP001230915">
    <property type="component" value="Unassembled WGS sequence"/>
</dbReference>
<gene>
    <name evidence="3" type="ORF">RBU60_04770</name>
</gene>
<comment type="caution">
    <text evidence="3">The sequence shown here is derived from an EMBL/GenBank/DDBJ whole genome shotgun (WGS) entry which is preliminary data.</text>
</comment>
<keyword evidence="4" id="KW-1185">Reference proteome</keyword>
<dbReference type="InterPro" id="IPR023393">
    <property type="entry name" value="START-like_dom_sf"/>
</dbReference>
<dbReference type="Gene3D" id="3.30.530.20">
    <property type="match status" value="1"/>
</dbReference>
<comment type="similarity">
    <text evidence="1">Belongs to the AHA1 family.</text>
</comment>
<dbReference type="Pfam" id="PF08327">
    <property type="entry name" value="AHSA1"/>
    <property type="match status" value="1"/>
</dbReference>
<dbReference type="InterPro" id="IPR013538">
    <property type="entry name" value="ASHA1/2-like_C"/>
</dbReference>
<evidence type="ECO:0000313" key="3">
    <source>
        <dbReference type="EMBL" id="MDQ7916878.1"/>
    </source>
</evidence>
<dbReference type="RefSeq" id="WP_308863542.1">
    <property type="nucleotide sequence ID" value="NZ_JAVHUL010000008.1"/>
</dbReference>
<feature type="domain" description="Activator of Hsp90 ATPase homologue 1/2-like C-terminal" evidence="2">
    <location>
        <begin position="13"/>
        <end position="149"/>
    </location>
</feature>
<accession>A0ABU0ZZJ1</accession>